<dbReference type="CDD" id="cd06223">
    <property type="entry name" value="PRTases_typeI"/>
    <property type="match status" value="1"/>
</dbReference>
<name>I2GJ80_9BACT</name>
<dbReference type="OrthoDB" id="9810066at2"/>
<keyword evidence="2" id="KW-0808">Transferase</keyword>
<keyword evidence="2" id="KW-0328">Glycosyltransferase</keyword>
<dbReference type="Gene3D" id="3.40.50.2020">
    <property type="match status" value="1"/>
</dbReference>
<sequence length="223" mass="23960">MKSSSTPLFLNRYDAGQQLAEQLTAYADRDDVLVMALPRGGVPVGYEVAQWLHVPLDVFLVRKLGVPGQEELAMGAIAAAGAATKPIRVLNRDVIRSHTITTDVLETVTKRELRELERRDQLYRGGRAVPTVASRVVILVDDGLATGATMRAAIAALRVLKPAEIVIAVPVAVGDVCTALTLVVDSVVCIATPEPFYGVGLWYTDFSQTTDDEVRSLLAASSC</sequence>
<dbReference type="Proteomes" id="UP000009309">
    <property type="component" value="Unassembled WGS sequence"/>
</dbReference>
<evidence type="ECO:0000313" key="2">
    <source>
        <dbReference type="EMBL" id="CCH53955.1"/>
    </source>
</evidence>
<evidence type="ECO:0000313" key="3">
    <source>
        <dbReference type="Proteomes" id="UP000009309"/>
    </source>
</evidence>
<protein>
    <submittedName>
        <fullName evidence="2">Phosphoribosyltransferase</fullName>
    </submittedName>
</protein>
<gene>
    <name evidence="2" type="ORF">BN8_03091</name>
</gene>
<dbReference type="SUPFAM" id="SSF53271">
    <property type="entry name" value="PRTase-like"/>
    <property type="match status" value="1"/>
</dbReference>
<dbReference type="eggNOG" id="COG1926">
    <property type="taxonomic scope" value="Bacteria"/>
</dbReference>
<dbReference type="InterPro" id="IPR029057">
    <property type="entry name" value="PRTase-like"/>
</dbReference>
<proteinExistence type="predicted"/>
<keyword evidence="3" id="KW-1185">Reference proteome</keyword>
<feature type="domain" description="Phosphoribosyltransferase" evidence="1">
    <location>
        <begin position="12"/>
        <end position="173"/>
    </location>
</feature>
<dbReference type="InterPro" id="IPR000836">
    <property type="entry name" value="PRTase_dom"/>
</dbReference>
<dbReference type="STRING" id="1185876.BN8_03091"/>
<dbReference type="Pfam" id="PF00156">
    <property type="entry name" value="Pribosyltran"/>
    <property type="match status" value="1"/>
</dbReference>
<evidence type="ECO:0000259" key="1">
    <source>
        <dbReference type="Pfam" id="PF00156"/>
    </source>
</evidence>
<reference evidence="2 3" key="1">
    <citation type="journal article" date="2012" name="J. Bacteriol.">
        <title>Genome Sequence of the Filamentous Bacterium Fibrisoma limi BUZ 3T.</title>
        <authorList>
            <person name="Filippini M."/>
            <person name="Qi W."/>
            <person name="Jaenicke S."/>
            <person name="Goesmann A."/>
            <person name="Smits T.H."/>
            <person name="Bagheri H.C."/>
        </authorList>
    </citation>
    <scope>NUCLEOTIDE SEQUENCE [LARGE SCALE GENOMIC DNA]</scope>
    <source>
        <strain evidence="3">BUZ 3T</strain>
    </source>
</reference>
<accession>I2GJ80</accession>
<comment type="caution">
    <text evidence="2">The sequence shown here is derived from an EMBL/GenBank/DDBJ whole genome shotgun (WGS) entry which is preliminary data.</text>
</comment>
<dbReference type="EMBL" id="CAIT01000006">
    <property type="protein sequence ID" value="CCH53955.1"/>
    <property type="molecule type" value="Genomic_DNA"/>
</dbReference>
<dbReference type="GO" id="GO:0016757">
    <property type="term" value="F:glycosyltransferase activity"/>
    <property type="evidence" value="ECO:0007669"/>
    <property type="project" value="UniProtKB-KW"/>
</dbReference>
<organism evidence="2 3">
    <name type="scientific">Fibrisoma limi BUZ 3</name>
    <dbReference type="NCBI Taxonomy" id="1185876"/>
    <lineage>
        <taxon>Bacteria</taxon>
        <taxon>Pseudomonadati</taxon>
        <taxon>Bacteroidota</taxon>
        <taxon>Cytophagia</taxon>
        <taxon>Cytophagales</taxon>
        <taxon>Spirosomataceae</taxon>
        <taxon>Fibrisoma</taxon>
    </lineage>
</organism>
<dbReference type="AlphaFoldDB" id="I2GJ80"/>
<dbReference type="Gene3D" id="3.30.1310.20">
    <property type="entry name" value="PRTase-like"/>
    <property type="match status" value="1"/>
</dbReference>